<dbReference type="EMBL" id="JAVRHS010000015">
    <property type="protein sequence ID" value="MDT0577019.1"/>
    <property type="molecule type" value="Genomic_DNA"/>
</dbReference>
<dbReference type="RefSeq" id="WP_311341594.1">
    <property type="nucleotide sequence ID" value="NZ_JAVRHS010000015.1"/>
</dbReference>
<feature type="region of interest" description="Disordered" evidence="1">
    <location>
        <begin position="1"/>
        <end position="20"/>
    </location>
</feature>
<name>A0ABU2ZN61_9SPHN</name>
<evidence type="ECO:0000313" key="4">
    <source>
        <dbReference type="Proteomes" id="UP001259803"/>
    </source>
</evidence>
<protein>
    <submittedName>
        <fullName evidence="3">NepR family anti-sigma factor</fullName>
    </submittedName>
</protein>
<feature type="domain" description="Anti-sigma factor NepR" evidence="2">
    <location>
        <begin position="76"/>
        <end position="110"/>
    </location>
</feature>
<organism evidence="3 4">
    <name type="scientific">Croceicoccus esteveae</name>
    <dbReference type="NCBI Taxonomy" id="3075597"/>
    <lineage>
        <taxon>Bacteria</taxon>
        <taxon>Pseudomonadati</taxon>
        <taxon>Pseudomonadota</taxon>
        <taxon>Alphaproteobacteria</taxon>
        <taxon>Sphingomonadales</taxon>
        <taxon>Erythrobacteraceae</taxon>
        <taxon>Croceicoccus</taxon>
    </lineage>
</organism>
<evidence type="ECO:0000259" key="2">
    <source>
        <dbReference type="Pfam" id="PF18557"/>
    </source>
</evidence>
<proteinExistence type="predicted"/>
<sequence>MNNDMQREPASVAFVPSDKSRRQSWLDAFLVLVDDCEMSVNGFDQLVFSTRGRMTGDMKTGAGKVGRTMKSSVAKQPAWATGLRHLYDSVVEEPLPNSFDDLLSKLDAQD</sequence>
<comment type="caution">
    <text evidence="3">The sequence shown here is derived from an EMBL/GenBank/DDBJ whole genome shotgun (WGS) entry which is preliminary data.</text>
</comment>
<reference evidence="3 4" key="1">
    <citation type="submission" date="2023-09" db="EMBL/GenBank/DDBJ databases">
        <authorList>
            <person name="Rey-Velasco X."/>
        </authorList>
    </citation>
    <scope>NUCLEOTIDE SEQUENCE [LARGE SCALE GENOMIC DNA]</scope>
    <source>
        <strain evidence="3 4">F390</strain>
    </source>
</reference>
<evidence type="ECO:0000256" key="1">
    <source>
        <dbReference type="SAM" id="MobiDB-lite"/>
    </source>
</evidence>
<dbReference type="InterPro" id="IPR041649">
    <property type="entry name" value="NepR"/>
</dbReference>
<gene>
    <name evidence="3" type="ORF">RM533_12660</name>
</gene>
<dbReference type="Pfam" id="PF18557">
    <property type="entry name" value="NepR"/>
    <property type="match status" value="1"/>
</dbReference>
<evidence type="ECO:0000313" key="3">
    <source>
        <dbReference type="EMBL" id="MDT0577019.1"/>
    </source>
</evidence>
<accession>A0ABU2ZN61</accession>
<dbReference type="Proteomes" id="UP001259803">
    <property type="component" value="Unassembled WGS sequence"/>
</dbReference>
<keyword evidence="4" id="KW-1185">Reference proteome</keyword>